<comment type="catalytic activity">
    <reaction evidence="6">
        <text>a 4-saturated-(3S)-3-hydroxyacyl-CoA = a (3E)-enoyl-CoA + H2O</text>
        <dbReference type="Rhea" id="RHEA:20724"/>
        <dbReference type="ChEBI" id="CHEBI:15377"/>
        <dbReference type="ChEBI" id="CHEBI:58521"/>
        <dbReference type="ChEBI" id="CHEBI:137480"/>
        <dbReference type="EC" id="4.2.1.17"/>
    </reaction>
</comment>
<dbReference type="EMBL" id="JADCNL010000007">
    <property type="protein sequence ID" value="KAG0474130.1"/>
    <property type="molecule type" value="Genomic_DNA"/>
</dbReference>
<dbReference type="InterPro" id="IPR022694">
    <property type="entry name" value="3-OHacyl-CoA_DH"/>
</dbReference>
<dbReference type="FunFam" id="3.40.50.720:FF:000009">
    <property type="entry name" value="Fatty oxidation complex, alpha subunit"/>
    <property type="match status" value="1"/>
</dbReference>
<dbReference type="InterPro" id="IPR006180">
    <property type="entry name" value="3-OHacyl-CoA_DH_CS"/>
</dbReference>
<dbReference type="Pfam" id="PF00725">
    <property type="entry name" value="3HCDH"/>
    <property type="match status" value="1"/>
</dbReference>
<comment type="caution">
    <text evidence="10">The sequence shown here is derived from an EMBL/GenBank/DDBJ whole genome shotgun (WGS) entry which is preliminary data.</text>
</comment>
<sequence>MGSGIAQLAIVAGFDVWLHDSDSDALRRASEGIAEAIRRLVSKNKISQLAGTDALNRLTCTLNLEDLQHADFIIEAIIESEDVKKKLFCDLDKLAKPSAILASNTSSISITRLASSTNRPSQVIGMHFMNPPPVMKLIEIVRGADTSEEVFSKTKALAERFGKIVICSEDYPGFIVNRILMPMINEAFYTLYTGVATKEDIDTGMKLGTNHPMGPLELADFIGLDICLSIMKVLHQGLGDSKYIPCPLLVQYVDAGRLGRKRGIGVYSYKRESAGVNQSKL</sequence>
<evidence type="ECO:0000256" key="1">
    <source>
        <dbReference type="ARBA" id="ARBA00005005"/>
    </source>
</evidence>
<dbReference type="GO" id="GO:0070403">
    <property type="term" value="F:NAD+ binding"/>
    <property type="evidence" value="ECO:0007669"/>
    <property type="project" value="InterPro"/>
</dbReference>
<evidence type="ECO:0000256" key="6">
    <source>
        <dbReference type="ARBA" id="ARBA00023717"/>
    </source>
</evidence>
<evidence type="ECO:0000256" key="2">
    <source>
        <dbReference type="ARBA" id="ARBA00007005"/>
    </source>
</evidence>
<evidence type="ECO:0000256" key="5">
    <source>
        <dbReference type="ARBA" id="ARBA00023709"/>
    </source>
</evidence>
<dbReference type="GO" id="GO:0004300">
    <property type="term" value="F:enoyl-CoA hydratase activity"/>
    <property type="evidence" value="ECO:0007669"/>
    <property type="project" value="UniProtKB-EC"/>
</dbReference>
<protein>
    <recommendedName>
        <fullName evidence="12">3-hydroxybutyryl-CoA dehydrogenase</fullName>
    </recommendedName>
</protein>
<dbReference type="GO" id="GO:0006631">
    <property type="term" value="P:fatty acid metabolic process"/>
    <property type="evidence" value="ECO:0007669"/>
    <property type="project" value="InterPro"/>
</dbReference>
<evidence type="ECO:0000313" key="11">
    <source>
        <dbReference type="Proteomes" id="UP000636800"/>
    </source>
</evidence>
<dbReference type="PROSITE" id="PS00067">
    <property type="entry name" value="3HCDH"/>
    <property type="match status" value="1"/>
</dbReference>
<dbReference type="OrthoDB" id="784350at2759"/>
<organism evidence="10 11">
    <name type="scientific">Vanilla planifolia</name>
    <name type="common">Vanilla</name>
    <dbReference type="NCBI Taxonomy" id="51239"/>
    <lineage>
        <taxon>Eukaryota</taxon>
        <taxon>Viridiplantae</taxon>
        <taxon>Streptophyta</taxon>
        <taxon>Embryophyta</taxon>
        <taxon>Tracheophyta</taxon>
        <taxon>Spermatophyta</taxon>
        <taxon>Magnoliopsida</taxon>
        <taxon>Liliopsida</taxon>
        <taxon>Asparagales</taxon>
        <taxon>Orchidaceae</taxon>
        <taxon>Vanilloideae</taxon>
        <taxon>Vanilleae</taxon>
        <taxon>Vanilla</taxon>
    </lineage>
</organism>
<proteinExistence type="inferred from homology"/>
<feature type="domain" description="3-hydroxyacyl-CoA dehydrogenase C-terminal" evidence="8">
    <location>
        <begin position="173"/>
        <end position="269"/>
    </location>
</feature>
<dbReference type="InterPro" id="IPR008927">
    <property type="entry name" value="6-PGluconate_DH-like_C_sf"/>
</dbReference>
<evidence type="ECO:0000259" key="9">
    <source>
        <dbReference type="Pfam" id="PF02737"/>
    </source>
</evidence>
<evidence type="ECO:0000256" key="7">
    <source>
        <dbReference type="PIRSR" id="PIRSR000105-1"/>
    </source>
</evidence>
<evidence type="ECO:0008006" key="12">
    <source>
        <dbReference type="Google" id="ProtNLM"/>
    </source>
</evidence>
<dbReference type="GO" id="GO:0016616">
    <property type="term" value="F:oxidoreductase activity, acting on the CH-OH group of donors, NAD or NADP as acceptor"/>
    <property type="evidence" value="ECO:0007669"/>
    <property type="project" value="InterPro"/>
</dbReference>
<dbReference type="SUPFAM" id="SSF48179">
    <property type="entry name" value="6-phosphogluconate dehydrogenase C-terminal domain-like"/>
    <property type="match status" value="1"/>
</dbReference>
<comment type="similarity">
    <text evidence="3">Belongs to the 3-hydroxyacyl-CoA dehydrogenase family.</text>
</comment>
<dbReference type="InterPro" id="IPR006108">
    <property type="entry name" value="3HC_DH_C"/>
</dbReference>
<gene>
    <name evidence="10" type="ORF">HPP92_015987</name>
</gene>
<evidence type="ECO:0000313" key="10">
    <source>
        <dbReference type="EMBL" id="KAG0474130.1"/>
    </source>
</evidence>
<dbReference type="PANTHER" id="PTHR48075">
    <property type="entry name" value="3-HYDROXYACYL-COA DEHYDROGENASE FAMILY PROTEIN"/>
    <property type="match status" value="1"/>
</dbReference>
<evidence type="ECO:0000256" key="3">
    <source>
        <dbReference type="ARBA" id="ARBA00009463"/>
    </source>
</evidence>
<dbReference type="InterPro" id="IPR036291">
    <property type="entry name" value="NAD(P)-bd_dom_sf"/>
</dbReference>
<dbReference type="InterPro" id="IPR006176">
    <property type="entry name" value="3-OHacyl-CoA_DH_NAD-bd"/>
</dbReference>
<comment type="similarity">
    <text evidence="2">In the central section; belongs to the 3-hydroxyacyl-CoA dehydrogenase family.</text>
</comment>
<dbReference type="Gene3D" id="1.10.1040.10">
    <property type="entry name" value="N-(1-d-carboxylethyl)-l-norvaline Dehydrogenase, domain 2"/>
    <property type="match status" value="1"/>
</dbReference>
<dbReference type="SUPFAM" id="SSF51735">
    <property type="entry name" value="NAD(P)-binding Rossmann-fold domains"/>
    <property type="match status" value="1"/>
</dbReference>
<keyword evidence="11" id="KW-1185">Reference proteome</keyword>
<dbReference type="InterPro" id="IPR013328">
    <property type="entry name" value="6PGD_dom2"/>
</dbReference>
<dbReference type="PANTHER" id="PTHR48075:SF5">
    <property type="entry name" value="3-HYDROXYBUTYRYL-COA DEHYDROGENASE"/>
    <property type="match status" value="1"/>
</dbReference>
<feature type="site" description="Important for catalytic activity" evidence="7">
    <location>
        <position position="127"/>
    </location>
</feature>
<comment type="catalytic activity">
    <reaction evidence="5">
        <text>a (3S)-3-hydroxyacyl-CoA = a (2E)-enoyl-CoA + H2O</text>
        <dbReference type="Rhea" id="RHEA:16105"/>
        <dbReference type="ChEBI" id="CHEBI:15377"/>
        <dbReference type="ChEBI" id="CHEBI:57318"/>
        <dbReference type="ChEBI" id="CHEBI:58856"/>
        <dbReference type="EC" id="4.2.1.17"/>
    </reaction>
</comment>
<accession>A0A835UVM2</accession>
<dbReference type="Proteomes" id="UP000636800">
    <property type="component" value="Chromosome 7"/>
</dbReference>
<dbReference type="Pfam" id="PF02737">
    <property type="entry name" value="3HCDH_N"/>
    <property type="match status" value="1"/>
</dbReference>
<keyword evidence="4" id="KW-0560">Oxidoreductase</keyword>
<dbReference type="PIRSF" id="PIRSF000105">
    <property type="entry name" value="HCDH"/>
    <property type="match status" value="1"/>
</dbReference>
<dbReference type="AlphaFoldDB" id="A0A835UVM2"/>
<feature type="domain" description="3-hydroxyacyl-CoA dehydrogenase NAD binding" evidence="9">
    <location>
        <begin position="1"/>
        <end position="170"/>
    </location>
</feature>
<dbReference type="Gene3D" id="3.40.50.720">
    <property type="entry name" value="NAD(P)-binding Rossmann-like Domain"/>
    <property type="match status" value="1"/>
</dbReference>
<name>A0A835UVM2_VANPL</name>
<reference evidence="10 11" key="1">
    <citation type="journal article" date="2020" name="Nat. Food">
        <title>A phased Vanilla planifolia genome enables genetic improvement of flavour and production.</title>
        <authorList>
            <person name="Hasing T."/>
            <person name="Tang H."/>
            <person name="Brym M."/>
            <person name="Khazi F."/>
            <person name="Huang T."/>
            <person name="Chambers A.H."/>
        </authorList>
    </citation>
    <scope>NUCLEOTIDE SEQUENCE [LARGE SCALE GENOMIC DNA]</scope>
    <source>
        <tissue evidence="10">Leaf</tissue>
    </source>
</reference>
<evidence type="ECO:0000256" key="4">
    <source>
        <dbReference type="ARBA" id="ARBA00023002"/>
    </source>
</evidence>
<evidence type="ECO:0000259" key="8">
    <source>
        <dbReference type="Pfam" id="PF00725"/>
    </source>
</evidence>
<comment type="pathway">
    <text evidence="1">Lipid metabolism; fatty acid beta-oxidation.</text>
</comment>